<sequence>MACTQHRYVSQAALYNSIGCRDQTKISISTSTPVNFSFALIVLAVALVSALPAVHDESILGGDVFEAEVDSFNPQDPQAFLKLKKLKKLLFLG</sequence>
<accession>A0A182IR98</accession>
<proteinExistence type="predicted"/>
<name>A0A182IR98_ANOAO</name>
<organism evidence="1">
    <name type="scientific">Anopheles atroparvus</name>
    <name type="common">European mosquito</name>
    <dbReference type="NCBI Taxonomy" id="41427"/>
    <lineage>
        <taxon>Eukaryota</taxon>
        <taxon>Metazoa</taxon>
        <taxon>Ecdysozoa</taxon>
        <taxon>Arthropoda</taxon>
        <taxon>Hexapoda</taxon>
        <taxon>Insecta</taxon>
        <taxon>Pterygota</taxon>
        <taxon>Neoptera</taxon>
        <taxon>Endopterygota</taxon>
        <taxon>Diptera</taxon>
        <taxon>Nematocera</taxon>
        <taxon>Culicoidea</taxon>
        <taxon>Culicidae</taxon>
        <taxon>Anophelinae</taxon>
        <taxon>Anopheles</taxon>
    </lineage>
</organism>
<protein>
    <submittedName>
        <fullName evidence="1">Uncharacterized protein</fullName>
    </submittedName>
</protein>
<reference evidence="1" key="1">
    <citation type="submission" date="2022-08" db="UniProtKB">
        <authorList>
            <consortium name="EnsemblMetazoa"/>
        </authorList>
    </citation>
    <scope>IDENTIFICATION</scope>
    <source>
        <strain evidence="1">EBRO</strain>
    </source>
</reference>
<evidence type="ECO:0000313" key="1">
    <source>
        <dbReference type="EnsemblMetazoa" id="AATE003974-PA.1"/>
    </source>
</evidence>
<dbReference type="EnsemblMetazoa" id="AATE003974-RA">
    <property type="protein sequence ID" value="AATE003974-PA.1"/>
    <property type="gene ID" value="AATE003974"/>
</dbReference>
<dbReference type="AlphaFoldDB" id="A0A182IR98"/>
<dbReference type="VEuPathDB" id="VectorBase:AATE003974"/>